<evidence type="ECO:0000313" key="4">
    <source>
        <dbReference type="Proteomes" id="UP000008743"/>
    </source>
</evidence>
<dbReference type="EMBL" id="KE346365">
    <property type="protein sequence ID" value="KJE93195.1"/>
    <property type="molecule type" value="Genomic_DNA"/>
</dbReference>
<feature type="region of interest" description="Disordered" evidence="1">
    <location>
        <begin position="125"/>
        <end position="148"/>
    </location>
</feature>
<dbReference type="OrthoDB" id="2124970at2759"/>
<accession>A0A0D2WPD3</accession>
<dbReference type="PROSITE" id="PS50897">
    <property type="entry name" value="CTLH"/>
    <property type="match status" value="1"/>
</dbReference>
<feature type="compositionally biased region" description="Low complexity" evidence="1">
    <location>
        <begin position="125"/>
        <end position="145"/>
    </location>
</feature>
<organism evidence="3 4">
    <name type="scientific">Capsaspora owczarzaki (strain ATCC 30864)</name>
    <dbReference type="NCBI Taxonomy" id="595528"/>
    <lineage>
        <taxon>Eukaryota</taxon>
        <taxon>Filasterea</taxon>
        <taxon>Capsaspora</taxon>
    </lineage>
</organism>
<evidence type="ECO:0000259" key="2">
    <source>
        <dbReference type="PROSITE" id="PS50897"/>
    </source>
</evidence>
<dbReference type="InterPro" id="IPR006595">
    <property type="entry name" value="CTLH_C"/>
</dbReference>
<gene>
    <name evidence="3" type="ORF">CAOG_004020</name>
</gene>
<evidence type="ECO:0000256" key="1">
    <source>
        <dbReference type="SAM" id="MobiDB-lite"/>
    </source>
</evidence>
<dbReference type="SMART" id="SM00668">
    <property type="entry name" value="CTLH"/>
    <property type="match status" value="1"/>
</dbReference>
<protein>
    <recommendedName>
        <fullName evidence="2">CTLH domain-containing protein</fullName>
    </recommendedName>
</protein>
<dbReference type="PhylomeDB" id="A0A0D2WPD3"/>
<sequence>MNNRAGRAAAALSQAMDVEPLGSSSNATAYGGTGGTEAQLEAHAPSDLQVRMIVLSYLIHHSHADTARALMRTMGLDCDALLESVSTATSAASSASASAPGSAIATAATTVTSHAAPSSAMVADGGAGGVSAATSTTDAESTDPAVLKQRARKKRLEMLNEKLAATVLDPEDEASLAQEAAQLKEFVLSMLPAFSSMNDRKNLSDQIIAGDVENALAGCAVLYPGLFPQDKSKIDRDTLRVLFLMQSQIYLELVRANDAVKAFELLQNQLGEYAFLETHSTSYMEQLQVCCLCWFDCFWICVQHCSSPPPRTSAISFQDLAPLLAYSNPSSVPGGQLMNVQRRELVASALNTAILGYLNAPKYDPLSATVRQLTATRDFLSRDKQLSVRPFKFQEFVQDRSKSNASNSSNPSRPDLQAVMRLFGRTHAAQD</sequence>
<dbReference type="STRING" id="595528.A0A0D2WPD3"/>
<evidence type="ECO:0000313" key="3">
    <source>
        <dbReference type="EMBL" id="KJE93195.1"/>
    </source>
</evidence>
<dbReference type="InterPro" id="IPR024964">
    <property type="entry name" value="CTLH/CRA"/>
</dbReference>
<name>A0A0D2WPD3_CAPO3</name>
<dbReference type="Proteomes" id="UP000008743">
    <property type="component" value="Unassembled WGS sequence"/>
</dbReference>
<feature type="domain" description="CTLH" evidence="2">
    <location>
        <begin position="196"/>
        <end position="261"/>
    </location>
</feature>
<dbReference type="AlphaFoldDB" id="A0A0D2WPD3"/>
<proteinExistence type="predicted"/>
<keyword evidence="4" id="KW-1185">Reference proteome</keyword>
<dbReference type="Pfam" id="PF10607">
    <property type="entry name" value="CTLH"/>
    <property type="match status" value="1"/>
</dbReference>
<dbReference type="InParanoid" id="A0A0D2WPD3"/>
<reference evidence="4" key="1">
    <citation type="submission" date="2011-02" db="EMBL/GenBank/DDBJ databases">
        <title>The Genome Sequence of Capsaspora owczarzaki ATCC 30864.</title>
        <authorList>
            <person name="Russ C."/>
            <person name="Cuomo C."/>
            <person name="Burger G."/>
            <person name="Gray M.W."/>
            <person name="Holland P.W.H."/>
            <person name="King N."/>
            <person name="Lang F.B.F."/>
            <person name="Roger A.J."/>
            <person name="Ruiz-Trillo I."/>
            <person name="Young S.K."/>
            <person name="Zeng Q."/>
            <person name="Gargeya S."/>
            <person name="Alvarado L."/>
            <person name="Berlin A."/>
            <person name="Chapman S.B."/>
            <person name="Chen Z."/>
            <person name="Freedman E."/>
            <person name="Gellesch M."/>
            <person name="Goldberg J."/>
            <person name="Griggs A."/>
            <person name="Gujja S."/>
            <person name="Heilman E."/>
            <person name="Heiman D."/>
            <person name="Howarth C."/>
            <person name="Mehta T."/>
            <person name="Neiman D."/>
            <person name="Pearson M."/>
            <person name="Roberts A."/>
            <person name="Saif S."/>
            <person name="Shea T."/>
            <person name="Shenoy N."/>
            <person name="Sisk P."/>
            <person name="Stolte C."/>
            <person name="Sykes S."/>
            <person name="White J."/>
            <person name="Yandava C."/>
            <person name="Haas B."/>
            <person name="Nusbaum C."/>
            <person name="Birren B."/>
        </authorList>
    </citation>
    <scope>NUCLEOTIDE SEQUENCE</scope>
    <source>
        <strain evidence="4">ATCC 30864</strain>
    </source>
</reference>